<evidence type="ECO:0000313" key="3">
    <source>
        <dbReference type="EMBL" id="MDP4485289.1"/>
    </source>
</evidence>
<keyword evidence="1" id="KW-0472">Membrane</keyword>
<feature type="signal peptide" evidence="2">
    <location>
        <begin position="1"/>
        <end position="34"/>
    </location>
</feature>
<dbReference type="EMBL" id="JASGWX010000012">
    <property type="protein sequence ID" value="MDP4485289.1"/>
    <property type="molecule type" value="Genomic_DNA"/>
</dbReference>
<evidence type="ECO:0000313" key="4">
    <source>
        <dbReference type="Proteomes" id="UP001242314"/>
    </source>
</evidence>
<dbReference type="Pfam" id="PF13795">
    <property type="entry name" value="HupE_UreJ_2"/>
    <property type="match status" value="1"/>
</dbReference>
<comment type="caution">
    <text evidence="3">The sequence shown here is derived from an EMBL/GenBank/DDBJ whole genome shotgun (WGS) entry which is preliminary data.</text>
</comment>
<reference evidence="3 4" key="1">
    <citation type="submission" date="2023-04" db="EMBL/GenBank/DDBJ databases">
        <title>Novel Pseudoalteromonas species isolated from Pacific coral.</title>
        <authorList>
            <person name="Videau P."/>
            <person name="Shlafstein M.D."/>
            <person name="Oline D.K."/>
            <person name="Strangman W.K."/>
            <person name="Hahnke R.L."/>
            <person name="Saw J.H."/>
            <person name="Ushijima B."/>
        </authorList>
    </citation>
    <scope>NUCLEOTIDE SEQUENCE [LARGE SCALE GENOMIC DNA]</scope>
    <source>
        <strain evidence="3 4">LMG 14908</strain>
    </source>
</reference>
<feature type="transmembrane region" description="Helical" evidence="1">
    <location>
        <begin position="320"/>
        <end position="338"/>
    </location>
</feature>
<dbReference type="Proteomes" id="UP001242314">
    <property type="component" value="Unassembled WGS sequence"/>
</dbReference>
<sequence>MRLSTMLNSHILRTLFIHKLLLLLSLLLSSHASADIFNAGEFRLTQGEEENSYILTAQLPTVVIKSTELTLPDSCKMQMINNQAFGNKSQLKYEFICSEKFSQDAVIVTPWNLDGATFQLITQERKASLALKRSLNTMVIPLLELSDNKLTKVETIKRYFWQGILHIWFGWDHLAFVMCLCLLARGYKLLKLVTAFTVGHSVTLALSFYQVVSVAIAPIEVLIAFSIVLMAREAFLHQTNKANSQQSSRALGTSTIVVILFGLIHGLGFASALEELGVPQNEIGLALLFFNVGVEAGQVMFILAIALLSQLTHNEKIKRYSRTAALFFVGSLGAFWSIERVAGF</sequence>
<keyword evidence="1" id="KW-0812">Transmembrane</keyword>
<dbReference type="RefSeq" id="WP_039490364.1">
    <property type="nucleotide sequence ID" value="NZ_JASGWX010000012.1"/>
</dbReference>
<proteinExistence type="predicted"/>
<evidence type="ECO:0000256" key="1">
    <source>
        <dbReference type="SAM" id="Phobius"/>
    </source>
</evidence>
<dbReference type="InterPro" id="IPR032809">
    <property type="entry name" value="Put_HupE_UreJ"/>
</dbReference>
<feature type="transmembrane region" description="Helical" evidence="1">
    <location>
        <begin position="251"/>
        <end position="273"/>
    </location>
</feature>
<keyword evidence="2" id="KW-0732">Signal</keyword>
<name>A0ABT9GHB9_9GAMM</name>
<feature type="transmembrane region" description="Helical" evidence="1">
    <location>
        <begin position="285"/>
        <end position="308"/>
    </location>
</feature>
<accession>A0ABT9GHB9</accession>
<protein>
    <submittedName>
        <fullName evidence="3">HupE/UreJ family protein</fullName>
    </submittedName>
</protein>
<feature type="transmembrane region" description="Helical" evidence="1">
    <location>
        <begin position="159"/>
        <end position="182"/>
    </location>
</feature>
<gene>
    <name evidence="3" type="ORF">QDH73_14850</name>
</gene>
<feature type="chain" id="PRO_5046391493" evidence="2">
    <location>
        <begin position="35"/>
        <end position="344"/>
    </location>
</feature>
<feature type="transmembrane region" description="Helical" evidence="1">
    <location>
        <begin position="215"/>
        <end position="231"/>
    </location>
</feature>
<evidence type="ECO:0000256" key="2">
    <source>
        <dbReference type="SAM" id="SignalP"/>
    </source>
</evidence>
<organism evidence="3 4">
    <name type="scientific">Pseudoalteromonas distincta</name>
    <dbReference type="NCBI Taxonomy" id="77608"/>
    <lineage>
        <taxon>Bacteria</taxon>
        <taxon>Pseudomonadati</taxon>
        <taxon>Pseudomonadota</taxon>
        <taxon>Gammaproteobacteria</taxon>
        <taxon>Alteromonadales</taxon>
        <taxon>Pseudoalteromonadaceae</taxon>
        <taxon>Pseudoalteromonas</taxon>
    </lineage>
</organism>
<keyword evidence="4" id="KW-1185">Reference proteome</keyword>
<keyword evidence="1" id="KW-1133">Transmembrane helix</keyword>